<reference evidence="1 2" key="1">
    <citation type="submission" date="2023-04" db="EMBL/GenBank/DDBJ databases">
        <title>Spirochaete genome identified in red abalone sample constitutes a novel genus.</title>
        <authorList>
            <person name="Sharma S.P."/>
            <person name="Purcell C.M."/>
            <person name="Hyde J.R."/>
            <person name="Severin A.J."/>
        </authorList>
    </citation>
    <scope>NUCLEOTIDE SEQUENCE [LARGE SCALE GENOMIC DNA]</scope>
    <source>
        <strain evidence="1 2">SP-2023</strain>
    </source>
</reference>
<gene>
    <name evidence="1" type="ORF">P0082_09035</name>
</gene>
<keyword evidence="2" id="KW-1185">Reference proteome</keyword>
<dbReference type="EMBL" id="CP123443">
    <property type="protein sequence ID" value="WGK68621.1"/>
    <property type="molecule type" value="Genomic_DNA"/>
</dbReference>
<organism evidence="1 2">
    <name type="scientific">Candidatus Haliotispira prima</name>
    <dbReference type="NCBI Taxonomy" id="3034016"/>
    <lineage>
        <taxon>Bacteria</taxon>
        <taxon>Pseudomonadati</taxon>
        <taxon>Spirochaetota</taxon>
        <taxon>Spirochaetia</taxon>
        <taxon>Spirochaetales</taxon>
        <taxon>Spirochaetaceae</taxon>
        <taxon>Candidatus Haliotispira</taxon>
    </lineage>
</organism>
<name>A0ABY8MFI2_9SPIO</name>
<protein>
    <submittedName>
        <fullName evidence="1">Uncharacterized protein</fullName>
    </submittedName>
</protein>
<proteinExistence type="predicted"/>
<sequence length="77" mass="9144">MDNQKLLETVADFAYILGKAGYFSGDSRADIQEIIYWAKNFEEKNKNTNWNKTDYILEIERYSTNKLIELRSLNIFK</sequence>
<accession>A0ABY8MFI2</accession>
<evidence type="ECO:0000313" key="1">
    <source>
        <dbReference type="EMBL" id="WGK68621.1"/>
    </source>
</evidence>
<dbReference type="Proteomes" id="UP001228690">
    <property type="component" value="Chromosome"/>
</dbReference>
<evidence type="ECO:0000313" key="2">
    <source>
        <dbReference type="Proteomes" id="UP001228690"/>
    </source>
</evidence>
<dbReference type="RefSeq" id="WP_326926807.1">
    <property type="nucleotide sequence ID" value="NZ_CP123443.1"/>
</dbReference>